<evidence type="ECO:0000256" key="1">
    <source>
        <dbReference type="SAM" id="SignalP"/>
    </source>
</evidence>
<dbReference type="AlphaFoldDB" id="A0A4R3LI62"/>
<name>A0A4R3LI62_9GAMM</name>
<feature type="chain" id="PRO_5030099306" evidence="1">
    <location>
        <begin position="22"/>
        <end position="196"/>
    </location>
</feature>
<feature type="signal peptide" evidence="1">
    <location>
        <begin position="1"/>
        <end position="21"/>
    </location>
</feature>
<evidence type="ECO:0000313" key="2">
    <source>
        <dbReference type="EMBL" id="TCS98154.1"/>
    </source>
</evidence>
<dbReference type="OrthoDB" id="6310278at2"/>
<evidence type="ECO:0000313" key="3">
    <source>
        <dbReference type="Proteomes" id="UP000294599"/>
    </source>
</evidence>
<organism evidence="2 3">
    <name type="scientific">Pseudofulvimonas gallinarii</name>
    <dbReference type="NCBI Taxonomy" id="634155"/>
    <lineage>
        <taxon>Bacteria</taxon>
        <taxon>Pseudomonadati</taxon>
        <taxon>Pseudomonadota</taxon>
        <taxon>Gammaproteobacteria</taxon>
        <taxon>Lysobacterales</taxon>
        <taxon>Rhodanobacteraceae</taxon>
        <taxon>Pseudofulvimonas</taxon>
    </lineage>
</organism>
<dbReference type="RefSeq" id="WP_123522298.1">
    <property type="nucleotide sequence ID" value="NZ_JBHLWF010000086.1"/>
</dbReference>
<dbReference type="Proteomes" id="UP000294599">
    <property type="component" value="Unassembled WGS sequence"/>
</dbReference>
<accession>A0A4R3LI62</accession>
<comment type="caution">
    <text evidence="2">The sequence shown here is derived from an EMBL/GenBank/DDBJ whole genome shotgun (WGS) entry which is preliminary data.</text>
</comment>
<protein>
    <submittedName>
        <fullName evidence="2">Uncharacterized protein</fullName>
    </submittedName>
</protein>
<reference evidence="2 3" key="1">
    <citation type="submission" date="2019-03" db="EMBL/GenBank/DDBJ databases">
        <title>Genomic Encyclopedia of Type Strains, Phase IV (KMG-IV): sequencing the most valuable type-strain genomes for metagenomic binning, comparative biology and taxonomic classification.</title>
        <authorList>
            <person name="Goeker M."/>
        </authorList>
    </citation>
    <scope>NUCLEOTIDE SEQUENCE [LARGE SCALE GENOMIC DNA]</scope>
    <source>
        <strain evidence="2 3">DSM 21944</strain>
    </source>
</reference>
<gene>
    <name evidence="2" type="ORF">EDC25_1096</name>
</gene>
<dbReference type="EMBL" id="SMAF01000009">
    <property type="protein sequence ID" value="TCS98154.1"/>
    <property type="molecule type" value="Genomic_DNA"/>
</dbReference>
<sequence length="196" mass="21232">MRHTTYLIALALALAGCKDNASTTADGSAAASAPPAVAPAAPAAAARPSIMFDGEDYQGEITRYEIVGNQVIEAIDRGATAEEIEYPLTELTGIFDVLVPRFVEVHPHCADYLKAATELRFTWREMTPADVEAGYHNDKLLPPTENAQACTIIKNLLVRPMTALVMVNTGASERENAKRELTDVLSQIPTVRQLPR</sequence>
<keyword evidence="3" id="KW-1185">Reference proteome</keyword>
<keyword evidence="1" id="KW-0732">Signal</keyword>
<proteinExistence type="predicted"/>
<dbReference type="PROSITE" id="PS51257">
    <property type="entry name" value="PROKAR_LIPOPROTEIN"/>
    <property type="match status" value="1"/>
</dbReference>